<comment type="catalytic activity">
    <reaction evidence="4">
        <text>dTTP + H2O = dTMP + diphosphate + H(+)</text>
        <dbReference type="Rhea" id="RHEA:28534"/>
        <dbReference type="ChEBI" id="CHEBI:15377"/>
        <dbReference type="ChEBI" id="CHEBI:15378"/>
        <dbReference type="ChEBI" id="CHEBI:33019"/>
        <dbReference type="ChEBI" id="CHEBI:37568"/>
        <dbReference type="ChEBI" id="CHEBI:63528"/>
        <dbReference type="EC" id="3.6.1.9"/>
    </reaction>
</comment>
<proteinExistence type="inferred from homology"/>
<evidence type="ECO:0000256" key="2">
    <source>
        <dbReference type="ARBA" id="ARBA00022801"/>
    </source>
</evidence>
<evidence type="ECO:0000256" key="3">
    <source>
        <dbReference type="ARBA" id="ARBA00023080"/>
    </source>
</evidence>
<dbReference type="GO" id="GO:0005737">
    <property type="term" value="C:cytoplasm"/>
    <property type="evidence" value="ECO:0007669"/>
    <property type="project" value="UniProtKB-SubCell"/>
</dbReference>
<evidence type="ECO:0000256" key="4">
    <source>
        <dbReference type="HAMAP-Rule" id="MF_00528"/>
    </source>
</evidence>
<keyword evidence="3 4" id="KW-0546">Nucleotide metabolism</keyword>
<feature type="active site" description="Proton acceptor" evidence="4">
    <location>
        <position position="86"/>
    </location>
</feature>
<dbReference type="HAMAP" id="MF_00528">
    <property type="entry name" value="Maf"/>
    <property type="match status" value="1"/>
</dbReference>
<dbReference type="InterPro" id="IPR003697">
    <property type="entry name" value="Maf-like"/>
</dbReference>
<comment type="similarity">
    <text evidence="4">Belongs to the Maf family. YhdE subfamily.</text>
</comment>
<accession>A0A418X3A8</accession>
<evidence type="ECO:0000256" key="1">
    <source>
        <dbReference type="ARBA" id="ARBA00001968"/>
    </source>
</evidence>
<dbReference type="GO" id="GO:0036218">
    <property type="term" value="F:dTTP diphosphatase activity"/>
    <property type="evidence" value="ECO:0007669"/>
    <property type="project" value="RHEA"/>
</dbReference>
<evidence type="ECO:0000313" key="5">
    <source>
        <dbReference type="EMBL" id="RJG06952.1"/>
    </source>
</evidence>
<dbReference type="Proteomes" id="UP000285190">
    <property type="component" value="Unassembled WGS sequence"/>
</dbReference>
<dbReference type="EMBL" id="QYUN01000002">
    <property type="protein sequence ID" value="RJG06952.1"/>
    <property type="molecule type" value="Genomic_DNA"/>
</dbReference>
<keyword evidence="6" id="KW-1185">Reference proteome</keyword>
<feature type="site" description="Important for substrate specificity" evidence="4">
    <location>
        <position position="169"/>
    </location>
</feature>
<protein>
    <recommendedName>
        <fullName evidence="4">dTTP/UTP pyrophosphatase</fullName>
        <shortName evidence="4">dTTPase/UTPase</shortName>
        <ecNumber evidence="4">3.6.1.9</ecNumber>
    </recommendedName>
    <alternativeName>
        <fullName evidence="4">Nucleoside triphosphate pyrophosphatase</fullName>
    </alternativeName>
    <alternativeName>
        <fullName evidence="4">Nucleotide pyrophosphatase</fullName>
        <shortName evidence="4">Nucleotide PPase</shortName>
    </alternativeName>
</protein>
<comment type="caution">
    <text evidence="5">The sequence shown here is derived from an EMBL/GenBank/DDBJ whole genome shotgun (WGS) entry which is preliminary data.</text>
</comment>
<evidence type="ECO:0000313" key="6">
    <source>
        <dbReference type="Proteomes" id="UP000285190"/>
    </source>
</evidence>
<dbReference type="InterPro" id="IPR029001">
    <property type="entry name" value="ITPase-like_fam"/>
</dbReference>
<gene>
    <name evidence="5" type="ORF">D3870_13940</name>
</gene>
<comment type="cofactor">
    <cofactor evidence="1 4">
        <name>a divalent metal cation</name>
        <dbReference type="ChEBI" id="CHEBI:60240"/>
    </cofactor>
</comment>
<dbReference type="GO" id="GO:0036221">
    <property type="term" value="F:UTP diphosphatase activity"/>
    <property type="evidence" value="ECO:0007669"/>
    <property type="project" value="RHEA"/>
</dbReference>
<sequence>MKPADHKIYLASKSPRRRELLRQIGVEFELLLLRDHTARGPDVNEDVHPGEKAEDYVARVAKEKAEYAANVMLWRRLPVRVVLAADTTVVVDGRILGKPADAAEAAEMLKALSGRTHQVLTSIAARQNDTTWQHTQISDVTLSTLTDAMIRAYCATTEPYDKAGAYGIQGMAAVFVEKIVGSYTGIMGLPLHETAQLLRKAGISVL</sequence>
<keyword evidence="4" id="KW-0963">Cytoplasm</keyword>
<dbReference type="Pfam" id="PF02545">
    <property type="entry name" value="Maf"/>
    <property type="match status" value="1"/>
</dbReference>
<dbReference type="EC" id="3.6.1.9" evidence="4"/>
<dbReference type="PANTHER" id="PTHR43213">
    <property type="entry name" value="BIFUNCTIONAL DTTP/UTP PYROPHOSPHATASE/METHYLTRANSFERASE PROTEIN-RELATED"/>
    <property type="match status" value="1"/>
</dbReference>
<dbReference type="PANTHER" id="PTHR43213:SF5">
    <property type="entry name" value="BIFUNCTIONAL DTTP_UTP PYROPHOSPHATASE_METHYLTRANSFERASE PROTEIN-RELATED"/>
    <property type="match status" value="1"/>
</dbReference>
<organism evidence="5 6">
    <name type="scientific">Noviherbaspirillum cavernae</name>
    <dbReference type="NCBI Taxonomy" id="2320862"/>
    <lineage>
        <taxon>Bacteria</taxon>
        <taxon>Pseudomonadati</taxon>
        <taxon>Pseudomonadota</taxon>
        <taxon>Betaproteobacteria</taxon>
        <taxon>Burkholderiales</taxon>
        <taxon>Oxalobacteraceae</taxon>
        <taxon>Noviherbaspirillum</taxon>
    </lineage>
</organism>
<comment type="function">
    <text evidence="4">Nucleoside triphosphate pyrophosphatase that hydrolyzes dTTP and UTP. May have a dual role in cell division arrest and in preventing the incorporation of modified nucleotides into cellular nucleic acids.</text>
</comment>
<keyword evidence="2 4" id="KW-0378">Hydrolase</keyword>
<comment type="catalytic activity">
    <reaction evidence="4">
        <text>UTP + H2O = UMP + diphosphate + H(+)</text>
        <dbReference type="Rhea" id="RHEA:29395"/>
        <dbReference type="ChEBI" id="CHEBI:15377"/>
        <dbReference type="ChEBI" id="CHEBI:15378"/>
        <dbReference type="ChEBI" id="CHEBI:33019"/>
        <dbReference type="ChEBI" id="CHEBI:46398"/>
        <dbReference type="ChEBI" id="CHEBI:57865"/>
        <dbReference type="EC" id="3.6.1.9"/>
    </reaction>
</comment>
<dbReference type="SUPFAM" id="SSF52972">
    <property type="entry name" value="ITPase-like"/>
    <property type="match status" value="1"/>
</dbReference>
<dbReference type="Gene3D" id="3.90.950.10">
    <property type="match status" value="1"/>
</dbReference>
<comment type="caution">
    <text evidence="4">Lacks conserved residue(s) required for the propagation of feature annotation.</text>
</comment>
<feature type="site" description="Important for substrate specificity" evidence="4">
    <location>
        <position position="87"/>
    </location>
</feature>
<dbReference type="AlphaFoldDB" id="A0A418X3A8"/>
<dbReference type="NCBIfam" id="TIGR00172">
    <property type="entry name" value="maf"/>
    <property type="match status" value="1"/>
</dbReference>
<comment type="subcellular location">
    <subcellularLocation>
        <location evidence="4">Cytoplasm</location>
    </subcellularLocation>
</comment>
<dbReference type="GO" id="GO:0009117">
    <property type="term" value="P:nucleotide metabolic process"/>
    <property type="evidence" value="ECO:0007669"/>
    <property type="project" value="UniProtKB-KW"/>
</dbReference>
<dbReference type="OrthoDB" id="9807767at2"/>
<dbReference type="PIRSF" id="PIRSF006305">
    <property type="entry name" value="Maf"/>
    <property type="match status" value="1"/>
</dbReference>
<name>A0A418X3A8_9BURK</name>
<reference evidence="5 6" key="1">
    <citation type="submission" date="2018-09" db="EMBL/GenBank/DDBJ databases">
        <authorList>
            <person name="Zhu H."/>
        </authorList>
    </citation>
    <scope>NUCLEOTIDE SEQUENCE [LARGE SCALE GENOMIC DNA]</scope>
    <source>
        <strain evidence="5 6">K2R10-39</strain>
    </source>
</reference>
<dbReference type="RefSeq" id="WP_119739987.1">
    <property type="nucleotide sequence ID" value="NZ_QYUN01000002.1"/>
</dbReference>
<feature type="site" description="Important for substrate specificity" evidence="4">
    <location>
        <position position="16"/>
    </location>
</feature>
<dbReference type="CDD" id="cd00555">
    <property type="entry name" value="Maf"/>
    <property type="match status" value="1"/>
</dbReference>